<keyword evidence="10" id="KW-0695">RNA-directed DNA polymerase</keyword>
<evidence type="ECO:0000256" key="9">
    <source>
        <dbReference type="ARBA" id="ARBA00022908"/>
    </source>
</evidence>
<evidence type="ECO:0000256" key="4">
    <source>
        <dbReference type="ARBA" id="ARBA00022723"/>
    </source>
</evidence>
<comment type="catalytic activity">
    <reaction evidence="14">
        <text>DNA(n) + a 2'-deoxyribonucleoside 5'-triphosphate = DNA(n+1) + diphosphate</text>
        <dbReference type="Rhea" id="RHEA:22508"/>
        <dbReference type="Rhea" id="RHEA-COMP:17339"/>
        <dbReference type="Rhea" id="RHEA-COMP:17340"/>
        <dbReference type="ChEBI" id="CHEBI:33019"/>
        <dbReference type="ChEBI" id="CHEBI:61560"/>
        <dbReference type="ChEBI" id="CHEBI:173112"/>
        <dbReference type="EC" id="2.7.7.7"/>
    </reaction>
</comment>
<evidence type="ECO:0000256" key="13">
    <source>
        <dbReference type="ARBA" id="ARBA00048173"/>
    </source>
</evidence>
<sequence length="663" mass="74512">MTDEVYGTPIAPKEGNLLEFAITGDNKQVISPLSIMIEAMRTRVNNFLANKEWDANHILVFKIEGPFEQQHHIKMEMPAPVRADTPISAVSNFNCHHLVGCDATPGPTPELSTITNHHLKVLSSLNEKMHSIIMQSFSNKLHIEYFAEHGDKLIPIAVDLFDWAMNKCKAHSTVKEYELSAVTLDLHWDQVGSHAYDFLVKWEAHVSELHEYLQDPWKLDYCYRTLKRALPSDRNALFNSVFILHEKIHGREQTIKSISDVLCQCYKLAAEITPTSHCHVTEESELTALQATTLINCWDAVPVLAFFTEVEPAPINLPPQLVPFVFDSGASCVMVNCTYYGIGWQDMEQRMMYQNCLLMPNLVTNLIGTKSITHAQGKVIFENELVTIQDKHGHAIQVPTTGDGYPTAAMLIWDNSMPEPAISLAFAAEMVSPGWQCRNRDKAALWHCCLGHASLDATLHMRTITLAHDIPSSSPTHPDILCDICIQSKATARTPAHPRCIEAPLELVSMDVMGPLHGATKFAYVLIIHDAYSSMIWMRGLTNKSQASQEAAWWFSGIRVATCQVPSEVTFDHGLKEVCIDQGVKVTAAPTQQHLDNAFTEQVIQTIQKIAQSILYNANLNEHWWPYAISQATFIHNWLAGTTRRNLTPFELFYGKCPELHQL</sequence>
<dbReference type="GO" id="GO:0004519">
    <property type="term" value="F:endonuclease activity"/>
    <property type="evidence" value="ECO:0007669"/>
    <property type="project" value="UniProtKB-KW"/>
</dbReference>
<dbReference type="GO" id="GO:0016787">
    <property type="term" value="F:hydrolase activity"/>
    <property type="evidence" value="ECO:0007669"/>
    <property type="project" value="UniProtKB-KW"/>
</dbReference>
<evidence type="ECO:0000256" key="3">
    <source>
        <dbReference type="ARBA" id="ARBA00022722"/>
    </source>
</evidence>
<keyword evidence="1" id="KW-0815">Transposition</keyword>
<keyword evidence="8" id="KW-0694">RNA-binding</keyword>
<dbReference type="InterPro" id="IPR012337">
    <property type="entry name" value="RNaseH-like_sf"/>
</dbReference>
<dbReference type="SUPFAM" id="SSF53098">
    <property type="entry name" value="Ribonuclease H-like"/>
    <property type="match status" value="1"/>
</dbReference>
<dbReference type="InterPro" id="IPR001584">
    <property type="entry name" value="Integrase_cat-core"/>
</dbReference>
<dbReference type="HOGENOM" id="CLU_413996_0_0_1"/>
<keyword evidence="3" id="KW-0540">Nuclease</keyword>
<dbReference type="InterPro" id="IPR036397">
    <property type="entry name" value="RNaseH_sf"/>
</dbReference>
<dbReference type="eggNOG" id="KOG0017">
    <property type="taxonomic scope" value="Eukaryota"/>
</dbReference>
<dbReference type="GO" id="GO:0003887">
    <property type="term" value="F:DNA-directed DNA polymerase activity"/>
    <property type="evidence" value="ECO:0007669"/>
    <property type="project" value="UniProtKB-KW"/>
</dbReference>
<dbReference type="PANTHER" id="PTHR42648:SF11">
    <property type="entry name" value="TRANSPOSON TY4-P GAG-POL POLYPROTEIN"/>
    <property type="match status" value="1"/>
</dbReference>
<dbReference type="GO" id="GO:0005634">
    <property type="term" value="C:nucleus"/>
    <property type="evidence" value="ECO:0007669"/>
    <property type="project" value="UniProtKB-ARBA"/>
</dbReference>
<keyword evidence="7" id="KW-0460">Magnesium</keyword>
<protein>
    <recommendedName>
        <fullName evidence="15">Integrase catalytic domain-containing protein</fullName>
    </recommendedName>
</protein>
<dbReference type="Gene3D" id="3.30.420.10">
    <property type="entry name" value="Ribonuclease H-like superfamily/Ribonuclease H"/>
    <property type="match status" value="1"/>
</dbReference>
<dbReference type="EMBL" id="CAGI01000164">
    <property type="protein sequence ID" value="CCF51457.1"/>
    <property type="molecule type" value="Genomic_DNA"/>
</dbReference>
<evidence type="ECO:0000256" key="5">
    <source>
        <dbReference type="ARBA" id="ARBA00022759"/>
    </source>
</evidence>
<dbReference type="STRING" id="1128400.I2FX14"/>
<evidence type="ECO:0000256" key="10">
    <source>
        <dbReference type="ARBA" id="ARBA00022918"/>
    </source>
</evidence>
<comment type="caution">
    <text evidence="16">The sequence shown here is derived from an EMBL/GenBank/DDBJ whole genome shotgun (WGS) entry which is preliminary data.</text>
</comment>
<evidence type="ECO:0000256" key="6">
    <source>
        <dbReference type="ARBA" id="ARBA00022801"/>
    </source>
</evidence>
<evidence type="ECO:0000313" key="16">
    <source>
        <dbReference type="EMBL" id="CCF51457.1"/>
    </source>
</evidence>
<keyword evidence="2" id="KW-0548">Nucleotidyltransferase</keyword>
<dbReference type="Proteomes" id="UP000006174">
    <property type="component" value="Unassembled WGS sequence"/>
</dbReference>
<evidence type="ECO:0000256" key="2">
    <source>
        <dbReference type="ARBA" id="ARBA00022695"/>
    </source>
</evidence>
<keyword evidence="5" id="KW-0255">Endonuclease</keyword>
<evidence type="ECO:0000256" key="11">
    <source>
        <dbReference type="ARBA" id="ARBA00022932"/>
    </source>
</evidence>
<keyword evidence="11" id="KW-0808">Transferase</keyword>
<evidence type="ECO:0000313" key="17">
    <source>
        <dbReference type="Proteomes" id="UP000006174"/>
    </source>
</evidence>
<dbReference type="AlphaFoldDB" id="I2FX14"/>
<keyword evidence="4" id="KW-0479">Metal-binding</keyword>
<dbReference type="PANTHER" id="PTHR42648">
    <property type="entry name" value="TRANSPOSASE, PUTATIVE-RELATED"/>
    <property type="match status" value="1"/>
</dbReference>
<evidence type="ECO:0000256" key="8">
    <source>
        <dbReference type="ARBA" id="ARBA00022884"/>
    </source>
</evidence>
<gene>
    <name evidence="16" type="ORF">UHOR_14945</name>
</gene>
<dbReference type="GO" id="GO:0003964">
    <property type="term" value="F:RNA-directed DNA polymerase activity"/>
    <property type="evidence" value="ECO:0007669"/>
    <property type="project" value="UniProtKB-KW"/>
</dbReference>
<name>I2FX14_USTHO</name>
<evidence type="ECO:0000256" key="7">
    <source>
        <dbReference type="ARBA" id="ARBA00022842"/>
    </source>
</evidence>
<dbReference type="PROSITE" id="PS50994">
    <property type="entry name" value="INTEGRASE"/>
    <property type="match status" value="1"/>
</dbReference>
<evidence type="ECO:0000256" key="12">
    <source>
        <dbReference type="ARBA" id="ARBA00023172"/>
    </source>
</evidence>
<reference evidence="16 17" key="1">
    <citation type="journal article" date="2012" name="Plant Cell">
        <title>Genome comparison of barley and maize smut fungi reveals targeted loss of RNA silencing components and species-specific presence of transposable elements.</title>
        <authorList>
            <person name="Laurie J.D."/>
            <person name="Ali S."/>
            <person name="Linning R."/>
            <person name="Mannhaupt G."/>
            <person name="Wong P."/>
            <person name="Gueldener U."/>
            <person name="Muensterkoetter M."/>
            <person name="Moore R."/>
            <person name="Kahmann R."/>
            <person name="Bakkeren G."/>
            <person name="Schirawski J."/>
        </authorList>
    </citation>
    <scope>NUCLEOTIDE SEQUENCE [LARGE SCALE GENOMIC DNA]</scope>
    <source>
        <strain evidence="17">Uh4875-4</strain>
    </source>
</reference>
<keyword evidence="9" id="KW-0229">DNA integration</keyword>
<keyword evidence="6" id="KW-0378">Hydrolase</keyword>
<evidence type="ECO:0000256" key="1">
    <source>
        <dbReference type="ARBA" id="ARBA00022578"/>
    </source>
</evidence>
<dbReference type="GO" id="GO:0032196">
    <property type="term" value="P:transposition"/>
    <property type="evidence" value="ECO:0007669"/>
    <property type="project" value="UniProtKB-KW"/>
</dbReference>
<dbReference type="GO" id="GO:0006310">
    <property type="term" value="P:DNA recombination"/>
    <property type="evidence" value="ECO:0007669"/>
    <property type="project" value="UniProtKB-KW"/>
</dbReference>
<comment type="catalytic activity">
    <reaction evidence="13">
        <text>DNA(n) + a 2'-deoxyribonucleoside 5'-triphosphate = DNA(n+1) + diphosphate</text>
        <dbReference type="Rhea" id="RHEA:22508"/>
        <dbReference type="Rhea" id="RHEA-COMP:17339"/>
        <dbReference type="Rhea" id="RHEA-COMP:17340"/>
        <dbReference type="ChEBI" id="CHEBI:33019"/>
        <dbReference type="ChEBI" id="CHEBI:61560"/>
        <dbReference type="ChEBI" id="CHEBI:173112"/>
        <dbReference type="EC" id="2.7.7.49"/>
    </reaction>
</comment>
<proteinExistence type="predicted"/>
<keyword evidence="17" id="KW-1185">Reference proteome</keyword>
<evidence type="ECO:0000259" key="15">
    <source>
        <dbReference type="PROSITE" id="PS50994"/>
    </source>
</evidence>
<dbReference type="GO" id="GO:0003723">
    <property type="term" value="F:RNA binding"/>
    <property type="evidence" value="ECO:0007669"/>
    <property type="project" value="UniProtKB-KW"/>
</dbReference>
<dbReference type="GO" id="GO:0015074">
    <property type="term" value="P:DNA integration"/>
    <property type="evidence" value="ECO:0007669"/>
    <property type="project" value="UniProtKB-KW"/>
</dbReference>
<dbReference type="GO" id="GO:0046872">
    <property type="term" value="F:metal ion binding"/>
    <property type="evidence" value="ECO:0007669"/>
    <property type="project" value="UniProtKB-KW"/>
</dbReference>
<evidence type="ECO:0000256" key="14">
    <source>
        <dbReference type="ARBA" id="ARBA00049244"/>
    </source>
</evidence>
<accession>I2FX14</accession>
<keyword evidence="11" id="KW-0239">DNA-directed DNA polymerase</keyword>
<dbReference type="InterPro" id="IPR039537">
    <property type="entry name" value="Retrotran_Ty1/copia-like"/>
</dbReference>
<organism evidence="16 17">
    <name type="scientific">Ustilago hordei</name>
    <name type="common">Barley covered smut fungus</name>
    <dbReference type="NCBI Taxonomy" id="120017"/>
    <lineage>
        <taxon>Eukaryota</taxon>
        <taxon>Fungi</taxon>
        <taxon>Dikarya</taxon>
        <taxon>Basidiomycota</taxon>
        <taxon>Ustilaginomycotina</taxon>
        <taxon>Ustilaginomycetes</taxon>
        <taxon>Ustilaginales</taxon>
        <taxon>Ustilaginaceae</taxon>
        <taxon>Ustilago</taxon>
    </lineage>
</organism>
<keyword evidence="12" id="KW-0233">DNA recombination</keyword>
<feature type="domain" description="Integrase catalytic" evidence="15">
    <location>
        <begin position="500"/>
        <end position="657"/>
    </location>
</feature>